<keyword evidence="16" id="KW-1185">Reference proteome</keyword>
<evidence type="ECO:0000256" key="3">
    <source>
        <dbReference type="ARBA" id="ARBA00022519"/>
    </source>
</evidence>
<reference evidence="15 16" key="2">
    <citation type="submission" date="2015-01" db="EMBL/GenBank/DDBJ databases">
        <title>Complete genome sequence of Pyrinomonas methylaliphatogenes type strain K22T.</title>
        <authorList>
            <person name="Lee K.C.Y."/>
            <person name="Power J.F."/>
            <person name="Dunfield P.F."/>
            <person name="Morgan X.C."/>
            <person name="Huttenhower C."/>
            <person name="Stott M.B."/>
        </authorList>
    </citation>
    <scope>NUCLEOTIDE SEQUENCE [LARGE SCALE GENOMIC DNA]</scope>
    <source>
        <strain evidence="15 16">K22</strain>
    </source>
</reference>
<keyword evidence="11 15" id="KW-0413">Isomerase</keyword>
<dbReference type="PROSITE" id="PS50198">
    <property type="entry name" value="PPIC_PPIASE_2"/>
    <property type="match status" value="2"/>
</dbReference>
<dbReference type="SUPFAM" id="SSF109998">
    <property type="entry name" value="Triger factor/SurA peptide-binding domain-like"/>
    <property type="match status" value="1"/>
</dbReference>
<dbReference type="EMBL" id="CBXV010000001">
    <property type="protein sequence ID" value="CDM64245.1"/>
    <property type="molecule type" value="Genomic_DNA"/>
</dbReference>
<keyword evidence="11" id="KW-0697">Rotamase</keyword>
<dbReference type="SUPFAM" id="SSF54534">
    <property type="entry name" value="FKBP-like"/>
    <property type="match status" value="1"/>
</dbReference>
<protein>
    <recommendedName>
        <fullName evidence="9">Periplasmic chaperone PpiD</fullName>
    </recommendedName>
    <alternativeName>
        <fullName evidence="10">Periplasmic folding chaperone</fullName>
    </alternativeName>
</protein>
<feature type="transmembrane region" description="Helical" evidence="13">
    <location>
        <begin position="12"/>
        <end position="32"/>
    </location>
</feature>
<evidence type="ECO:0000256" key="9">
    <source>
        <dbReference type="ARBA" id="ARBA00040743"/>
    </source>
</evidence>
<dbReference type="RefSeq" id="WP_041973331.1">
    <property type="nucleotide sequence ID" value="NZ_CBXV010000001.1"/>
</dbReference>
<organism evidence="15 16">
    <name type="scientific">Pyrinomonas methylaliphatogenes</name>
    <dbReference type="NCBI Taxonomy" id="454194"/>
    <lineage>
        <taxon>Bacteria</taxon>
        <taxon>Pseudomonadati</taxon>
        <taxon>Acidobacteriota</taxon>
        <taxon>Blastocatellia</taxon>
        <taxon>Blastocatellales</taxon>
        <taxon>Pyrinomonadaceae</taxon>
        <taxon>Pyrinomonas</taxon>
    </lineage>
</organism>
<reference evidence="15 16" key="1">
    <citation type="submission" date="2013-12" db="EMBL/GenBank/DDBJ databases">
        <authorList>
            <person name="Stott M."/>
        </authorList>
    </citation>
    <scope>NUCLEOTIDE SEQUENCE [LARGE SCALE GENOMIC DNA]</scope>
    <source>
        <strain evidence="15 16">K22</strain>
    </source>
</reference>
<evidence type="ECO:0000256" key="11">
    <source>
        <dbReference type="PROSITE-ProRule" id="PRU00278"/>
    </source>
</evidence>
<name>A0A0B6WVT6_9BACT</name>
<comment type="subcellular location">
    <subcellularLocation>
        <location evidence="1">Cell inner membrane</location>
        <topology evidence="1">Single-pass type II membrane protein</topology>
        <orientation evidence="1">Periplasmic side</orientation>
    </subcellularLocation>
</comment>
<evidence type="ECO:0000256" key="10">
    <source>
        <dbReference type="ARBA" id="ARBA00042775"/>
    </source>
</evidence>
<evidence type="ECO:0000256" key="8">
    <source>
        <dbReference type="ARBA" id="ARBA00038408"/>
    </source>
</evidence>
<evidence type="ECO:0000256" key="5">
    <source>
        <dbReference type="ARBA" id="ARBA00022989"/>
    </source>
</evidence>
<evidence type="ECO:0000256" key="12">
    <source>
        <dbReference type="SAM" id="MobiDB-lite"/>
    </source>
</evidence>
<dbReference type="InterPro" id="IPR027304">
    <property type="entry name" value="Trigger_fact/SurA_dom_sf"/>
</dbReference>
<gene>
    <name evidence="15" type="ORF">PYK22_00238</name>
</gene>
<keyword evidence="7" id="KW-0143">Chaperone</keyword>
<evidence type="ECO:0000313" key="16">
    <source>
        <dbReference type="Proteomes" id="UP000031518"/>
    </source>
</evidence>
<dbReference type="InterPro" id="IPR052029">
    <property type="entry name" value="PpiD_chaperone"/>
</dbReference>
<keyword evidence="5 13" id="KW-1133">Transmembrane helix</keyword>
<keyword evidence="2" id="KW-1003">Cell membrane</keyword>
<dbReference type="PANTHER" id="PTHR47529">
    <property type="entry name" value="PEPTIDYL-PROLYL CIS-TRANS ISOMERASE D"/>
    <property type="match status" value="1"/>
</dbReference>
<dbReference type="Gene3D" id="3.10.50.40">
    <property type="match status" value="2"/>
</dbReference>
<proteinExistence type="inferred from homology"/>
<comment type="similarity">
    <text evidence="8">Belongs to the PpiD chaperone family.</text>
</comment>
<keyword evidence="6 13" id="KW-0472">Membrane</keyword>
<dbReference type="AlphaFoldDB" id="A0A0B6WVT6"/>
<dbReference type="Gene3D" id="1.10.4030.10">
    <property type="entry name" value="Porin chaperone SurA, peptide-binding domain"/>
    <property type="match status" value="1"/>
</dbReference>
<dbReference type="Proteomes" id="UP000031518">
    <property type="component" value="Unassembled WGS sequence"/>
</dbReference>
<dbReference type="Pfam" id="PF13624">
    <property type="entry name" value="SurA_N_3"/>
    <property type="match status" value="1"/>
</dbReference>
<dbReference type="OrthoDB" id="14196at2"/>
<feature type="domain" description="PpiC" evidence="14">
    <location>
        <begin position="503"/>
        <end position="593"/>
    </location>
</feature>
<dbReference type="GO" id="GO:0003755">
    <property type="term" value="F:peptidyl-prolyl cis-trans isomerase activity"/>
    <property type="evidence" value="ECO:0007669"/>
    <property type="project" value="UniProtKB-KW"/>
</dbReference>
<accession>A0A0B6WVT6</accession>
<sequence>MIKLLSRMERTRSLIIIGFALLMGVSLVLFYAPGRGGSVTPAALAREVVARVGREEITVGDLNAVKQIYSQMFGGPLGLLQLGGDKRILDGLIRDRVIAQEAARLGLAPSDAEVADAIRRQFTDASGKFIGFERYKETVVARYGSVENFERQMRNAVAEEKLRAFVTAGVQVSEEDVLDTFKRRNTKFDLIYVPVTVDKLAQKIQPSEDELRAFYEEHKTDFRILEPQKKIRYIYIDQEKVGQRIKISDDELRAEYEKLSPENKQAGVRVQQIVLRVARPELDSTVREKADALVSKLRGPDGKASEEAFAEAARGNSEDPATARAGGYLPRPVRRNPNKPDDPLQRTLDAEEGQVIGPIKYGNAYYIFRRGAAVPKTFEEAKRELEVSLRNRKSYDAAAKLADRAVALLKETKDVQRVAQELAPEANMSPQEMVRETPYVKPGDDVPNIGVNPQFEETIAPLNEVGDVGNRVGVRGGFAIPMLADKRDPRIPDFAEVRDKVLDRVRRERARQQLEQVAREIADGAQKPEDLRTLAEKHGLQAQTSSNYTLGTPITDVGTSAAADEAIYALQAGQVTKNPIKVSDSLVVVGVTKRTEADLAEFAKQRDTLMEEALAERRAQIFNDYVEQARARMEREGKIKIYDDVLKRAAEFDQSLSRLIEFGKPEERLV</sequence>
<dbReference type="GO" id="GO:0005886">
    <property type="term" value="C:plasma membrane"/>
    <property type="evidence" value="ECO:0007669"/>
    <property type="project" value="UniProtKB-SubCell"/>
</dbReference>
<dbReference type="PANTHER" id="PTHR47529:SF1">
    <property type="entry name" value="PERIPLASMIC CHAPERONE PPID"/>
    <property type="match status" value="1"/>
</dbReference>
<feature type="region of interest" description="Disordered" evidence="12">
    <location>
        <begin position="304"/>
        <end position="348"/>
    </location>
</feature>
<evidence type="ECO:0000256" key="2">
    <source>
        <dbReference type="ARBA" id="ARBA00022475"/>
    </source>
</evidence>
<dbReference type="InterPro" id="IPR046357">
    <property type="entry name" value="PPIase_dom_sf"/>
</dbReference>
<evidence type="ECO:0000256" key="4">
    <source>
        <dbReference type="ARBA" id="ARBA00022692"/>
    </source>
</evidence>
<dbReference type="InterPro" id="IPR000297">
    <property type="entry name" value="PPIase_PpiC"/>
</dbReference>
<feature type="domain" description="PpiC" evidence="14">
    <location>
        <begin position="265"/>
        <end position="372"/>
    </location>
</feature>
<evidence type="ECO:0000256" key="1">
    <source>
        <dbReference type="ARBA" id="ARBA00004382"/>
    </source>
</evidence>
<evidence type="ECO:0000256" key="7">
    <source>
        <dbReference type="ARBA" id="ARBA00023186"/>
    </source>
</evidence>
<dbReference type="Pfam" id="PF13145">
    <property type="entry name" value="Rotamase_2"/>
    <property type="match status" value="1"/>
</dbReference>
<dbReference type="STRING" id="454194.PYK22_00238"/>
<keyword evidence="4 13" id="KW-0812">Transmembrane</keyword>
<evidence type="ECO:0000259" key="14">
    <source>
        <dbReference type="PROSITE" id="PS50198"/>
    </source>
</evidence>
<keyword evidence="3" id="KW-0997">Cell inner membrane</keyword>
<evidence type="ECO:0000313" key="15">
    <source>
        <dbReference type="EMBL" id="CDM64245.1"/>
    </source>
</evidence>
<evidence type="ECO:0000256" key="13">
    <source>
        <dbReference type="SAM" id="Phobius"/>
    </source>
</evidence>
<evidence type="ECO:0000256" key="6">
    <source>
        <dbReference type="ARBA" id="ARBA00023136"/>
    </source>
</evidence>